<gene>
    <name evidence="1" type="ORF">METZ01_LOCUS253277</name>
</gene>
<proteinExistence type="predicted"/>
<dbReference type="AlphaFoldDB" id="A0A382INJ5"/>
<organism evidence="1">
    <name type="scientific">marine metagenome</name>
    <dbReference type="NCBI Taxonomy" id="408172"/>
    <lineage>
        <taxon>unclassified sequences</taxon>
        <taxon>metagenomes</taxon>
        <taxon>ecological metagenomes</taxon>
    </lineage>
</organism>
<sequence>MSLFKTSFIILSGVLAPADMPTEFAPSNHFGFISSAQVTWKVFLFIS</sequence>
<accession>A0A382INJ5</accession>
<feature type="non-terminal residue" evidence="1">
    <location>
        <position position="47"/>
    </location>
</feature>
<protein>
    <submittedName>
        <fullName evidence="1">Uncharacterized protein</fullName>
    </submittedName>
</protein>
<evidence type="ECO:0000313" key="1">
    <source>
        <dbReference type="EMBL" id="SVC00423.1"/>
    </source>
</evidence>
<reference evidence="1" key="1">
    <citation type="submission" date="2018-05" db="EMBL/GenBank/DDBJ databases">
        <authorList>
            <person name="Lanie J.A."/>
            <person name="Ng W.-L."/>
            <person name="Kazmierczak K.M."/>
            <person name="Andrzejewski T.M."/>
            <person name="Davidsen T.M."/>
            <person name="Wayne K.J."/>
            <person name="Tettelin H."/>
            <person name="Glass J.I."/>
            <person name="Rusch D."/>
            <person name="Podicherti R."/>
            <person name="Tsui H.-C.T."/>
            <person name="Winkler M.E."/>
        </authorList>
    </citation>
    <scope>NUCLEOTIDE SEQUENCE</scope>
</reference>
<dbReference type="EMBL" id="UINC01068097">
    <property type="protein sequence ID" value="SVC00423.1"/>
    <property type="molecule type" value="Genomic_DNA"/>
</dbReference>
<name>A0A382INJ5_9ZZZZ</name>